<proteinExistence type="predicted"/>
<evidence type="ECO:0000313" key="1">
    <source>
        <dbReference type="EMBL" id="JAH42320.1"/>
    </source>
</evidence>
<dbReference type="AlphaFoldDB" id="A0A0E9SNU1"/>
<protein>
    <submittedName>
        <fullName evidence="1">Uncharacterized protein</fullName>
    </submittedName>
</protein>
<sequence length="24" mass="2727">MIQRGKLVALRRGTDSFHSGFGRH</sequence>
<reference evidence="1" key="1">
    <citation type="submission" date="2014-11" db="EMBL/GenBank/DDBJ databases">
        <authorList>
            <person name="Amaro Gonzalez C."/>
        </authorList>
    </citation>
    <scope>NUCLEOTIDE SEQUENCE</scope>
</reference>
<reference evidence="1" key="2">
    <citation type="journal article" date="2015" name="Fish Shellfish Immunol.">
        <title>Early steps in the European eel (Anguilla anguilla)-Vibrio vulnificus interaction in the gills: Role of the RtxA13 toxin.</title>
        <authorList>
            <person name="Callol A."/>
            <person name="Pajuelo D."/>
            <person name="Ebbesson L."/>
            <person name="Teles M."/>
            <person name="MacKenzie S."/>
            <person name="Amaro C."/>
        </authorList>
    </citation>
    <scope>NUCLEOTIDE SEQUENCE</scope>
</reference>
<dbReference type="EMBL" id="GBXM01066257">
    <property type="protein sequence ID" value="JAH42320.1"/>
    <property type="molecule type" value="Transcribed_RNA"/>
</dbReference>
<accession>A0A0E9SNU1</accession>
<organism evidence="1">
    <name type="scientific">Anguilla anguilla</name>
    <name type="common">European freshwater eel</name>
    <name type="synonym">Muraena anguilla</name>
    <dbReference type="NCBI Taxonomy" id="7936"/>
    <lineage>
        <taxon>Eukaryota</taxon>
        <taxon>Metazoa</taxon>
        <taxon>Chordata</taxon>
        <taxon>Craniata</taxon>
        <taxon>Vertebrata</taxon>
        <taxon>Euteleostomi</taxon>
        <taxon>Actinopterygii</taxon>
        <taxon>Neopterygii</taxon>
        <taxon>Teleostei</taxon>
        <taxon>Anguilliformes</taxon>
        <taxon>Anguillidae</taxon>
        <taxon>Anguilla</taxon>
    </lineage>
</organism>
<name>A0A0E9SNU1_ANGAN</name>